<gene>
    <name evidence="3" type="ORF">AOQ71_37035</name>
</gene>
<protein>
    <submittedName>
        <fullName evidence="3">Amidase</fullName>
    </submittedName>
</protein>
<dbReference type="Gene3D" id="3.40.50.850">
    <property type="entry name" value="Isochorismatase-like"/>
    <property type="match status" value="1"/>
</dbReference>
<dbReference type="PANTHER" id="PTHR43540:SF15">
    <property type="entry name" value="BLR5631 PROTEIN"/>
    <property type="match status" value="1"/>
</dbReference>
<dbReference type="EMBL" id="LJYG01000112">
    <property type="protein sequence ID" value="KRQ00649.1"/>
    <property type="molecule type" value="Genomic_DNA"/>
</dbReference>
<dbReference type="Pfam" id="PF00857">
    <property type="entry name" value="Isochorismatase"/>
    <property type="match status" value="1"/>
</dbReference>
<dbReference type="InterPro" id="IPR036380">
    <property type="entry name" value="Isochorismatase-like_sf"/>
</dbReference>
<dbReference type="GO" id="GO:0016787">
    <property type="term" value="F:hydrolase activity"/>
    <property type="evidence" value="ECO:0007669"/>
    <property type="project" value="UniProtKB-KW"/>
</dbReference>
<dbReference type="InterPro" id="IPR000868">
    <property type="entry name" value="Isochorismatase-like_dom"/>
</dbReference>
<sequence>MLVSHDDPLVLVCADLQAEYLIPGRRHVILDGDTAIMHCLQLLALWRSNLWPVMHLKRVAEAAWFDPSSRLTDWIAEAKPRPGEMTFEHALPSAYSSSRFADHMSSLRHVRCVMTGFSLDETILATVVEGFHRSHRYRVLDDAVACWPPVTGEAAVYKQSVVSVIGNFATVQSSAELIRTSGAVAFKAR</sequence>
<evidence type="ECO:0000313" key="3">
    <source>
        <dbReference type="EMBL" id="KRQ00649.1"/>
    </source>
</evidence>
<dbReference type="STRING" id="989370.AOQ71_37035"/>
<accession>A0A0R3CSC8</accession>
<evidence type="ECO:0000313" key="4">
    <source>
        <dbReference type="Proteomes" id="UP000051936"/>
    </source>
</evidence>
<evidence type="ECO:0000259" key="2">
    <source>
        <dbReference type="Pfam" id="PF00857"/>
    </source>
</evidence>
<dbReference type="Proteomes" id="UP000051936">
    <property type="component" value="Unassembled WGS sequence"/>
</dbReference>
<dbReference type="AlphaFoldDB" id="A0A0R3CSC8"/>
<dbReference type="SUPFAM" id="SSF52499">
    <property type="entry name" value="Isochorismatase-like hydrolases"/>
    <property type="match status" value="1"/>
</dbReference>
<keyword evidence="1" id="KW-0378">Hydrolase</keyword>
<proteinExistence type="predicted"/>
<dbReference type="PANTHER" id="PTHR43540">
    <property type="entry name" value="PEROXYUREIDOACRYLATE/UREIDOACRYLATE AMIDOHYDROLASE-RELATED"/>
    <property type="match status" value="1"/>
</dbReference>
<dbReference type="InterPro" id="IPR050272">
    <property type="entry name" value="Isochorismatase-like_hydrls"/>
</dbReference>
<reference evidence="3 4" key="1">
    <citation type="submission" date="2015-09" db="EMBL/GenBank/DDBJ databases">
        <title>Draft Genome Sequence of Bradyrhizobium manausense Strain BR 3351T, a Novel Symbiotic Nitrogen-Fixing Alphaproteobacterium Isolated from Brazilian Amazon Rain Forest.</title>
        <authorList>
            <person name="De Araujo J.L."/>
            <person name="Zilli J.E."/>
        </authorList>
    </citation>
    <scope>NUCLEOTIDE SEQUENCE [LARGE SCALE GENOMIC DNA]</scope>
    <source>
        <strain evidence="3 4">BR3351</strain>
    </source>
</reference>
<feature type="domain" description="Isochorismatase-like" evidence="2">
    <location>
        <begin position="10"/>
        <end position="156"/>
    </location>
</feature>
<keyword evidence="4" id="KW-1185">Reference proteome</keyword>
<comment type="caution">
    <text evidence="3">The sequence shown here is derived from an EMBL/GenBank/DDBJ whole genome shotgun (WGS) entry which is preliminary data.</text>
</comment>
<dbReference type="RefSeq" id="WP_057757856.1">
    <property type="nucleotide sequence ID" value="NZ_LJYG01000112.1"/>
</dbReference>
<organism evidence="3 4">
    <name type="scientific">Bradyrhizobium manausense</name>
    <dbReference type="NCBI Taxonomy" id="989370"/>
    <lineage>
        <taxon>Bacteria</taxon>
        <taxon>Pseudomonadati</taxon>
        <taxon>Pseudomonadota</taxon>
        <taxon>Alphaproteobacteria</taxon>
        <taxon>Hyphomicrobiales</taxon>
        <taxon>Nitrobacteraceae</taxon>
        <taxon>Bradyrhizobium</taxon>
    </lineage>
</organism>
<name>A0A0R3CSC8_9BRAD</name>
<evidence type="ECO:0000256" key="1">
    <source>
        <dbReference type="ARBA" id="ARBA00022801"/>
    </source>
</evidence>
<dbReference type="OrthoDB" id="8219968at2"/>